<feature type="transmembrane region" description="Helical" evidence="2">
    <location>
        <begin position="50"/>
        <end position="69"/>
    </location>
</feature>
<gene>
    <name evidence="3" type="ordered locus">Snas_0481</name>
</gene>
<dbReference type="RefSeq" id="WP_013015767.1">
    <property type="nucleotide sequence ID" value="NC_013947.1"/>
</dbReference>
<dbReference type="EMBL" id="CP001778">
    <property type="protein sequence ID" value="ADD40196.1"/>
    <property type="molecule type" value="Genomic_DNA"/>
</dbReference>
<dbReference type="HOGENOM" id="CLU_972899_0_0_11"/>
<dbReference type="AlphaFoldDB" id="D3Q5P7"/>
<dbReference type="OrthoDB" id="5183468at2"/>
<feature type="transmembrane region" description="Helical" evidence="2">
    <location>
        <begin position="75"/>
        <end position="98"/>
    </location>
</feature>
<name>D3Q5P7_STANL</name>
<protein>
    <submittedName>
        <fullName evidence="3">Uncharacterized protein</fullName>
    </submittedName>
</protein>
<keyword evidence="4" id="KW-1185">Reference proteome</keyword>
<evidence type="ECO:0000313" key="4">
    <source>
        <dbReference type="Proteomes" id="UP000000844"/>
    </source>
</evidence>
<keyword evidence="2" id="KW-1133">Transmembrane helix</keyword>
<dbReference type="eggNOG" id="ENOG5030BVX">
    <property type="taxonomic scope" value="Bacteria"/>
</dbReference>
<dbReference type="KEGG" id="sna:Snas_0481"/>
<evidence type="ECO:0000256" key="1">
    <source>
        <dbReference type="SAM" id="MobiDB-lite"/>
    </source>
</evidence>
<organism evidence="3 4">
    <name type="scientific">Stackebrandtia nassauensis (strain DSM 44728 / CIP 108903 / NRRL B-16338 / NBRC 102104 / LLR-40K-21)</name>
    <dbReference type="NCBI Taxonomy" id="446470"/>
    <lineage>
        <taxon>Bacteria</taxon>
        <taxon>Bacillati</taxon>
        <taxon>Actinomycetota</taxon>
        <taxon>Actinomycetes</taxon>
        <taxon>Glycomycetales</taxon>
        <taxon>Glycomycetaceae</taxon>
        <taxon>Stackebrandtia</taxon>
    </lineage>
</organism>
<feature type="compositionally biased region" description="Polar residues" evidence="1">
    <location>
        <begin position="177"/>
        <end position="192"/>
    </location>
</feature>
<feature type="compositionally biased region" description="Low complexity" evidence="1">
    <location>
        <begin position="129"/>
        <end position="139"/>
    </location>
</feature>
<evidence type="ECO:0000313" key="3">
    <source>
        <dbReference type="EMBL" id="ADD40196.1"/>
    </source>
</evidence>
<feature type="transmembrane region" description="Helical" evidence="2">
    <location>
        <begin position="6"/>
        <end position="29"/>
    </location>
</feature>
<keyword evidence="2" id="KW-0472">Membrane</keyword>
<proteinExistence type="predicted"/>
<reference evidence="3 4" key="1">
    <citation type="journal article" date="2009" name="Stand. Genomic Sci.">
        <title>Complete genome sequence of Stackebrandtia nassauensis type strain (LLR-40K-21).</title>
        <authorList>
            <person name="Munk C."/>
            <person name="Lapidus A."/>
            <person name="Copeland A."/>
            <person name="Jando M."/>
            <person name="Mayilraj S."/>
            <person name="Glavina Del Rio T."/>
            <person name="Nolan M."/>
            <person name="Chen F."/>
            <person name="Lucas S."/>
            <person name="Tice H."/>
            <person name="Cheng J.F."/>
            <person name="Han C."/>
            <person name="Detter J.C."/>
            <person name="Bruce D."/>
            <person name="Goodwin L."/>
            <person name="Chain P."/>
            <person name="Pitluck S."/>
            <person name="Goker M."/>
            <person name="Ovchinikova G."/>
            <person name="Pati A."/>
            <person name="Ivanova N."/>
            <person name="Mavromatis K."/>
            <person name="Chen A."/>
            <person name="Palaniappan K."/>
            <person name="Land M."/>
            <person name="Hauser L."/>
            <person name="Chang Y.J."/>
            <person name="Jeffries C.D."/>
            <person name="Bristow J."/>
            <person name="Eisen J.A."/>
            <person name="Markowitz V."/>
            <person name="Hugenholtz P."/>
            <person name="Kyrpides N.C."/>
            <person name="Klenk H.P."/>
        </authorList>
    </citation>
    <scope>NUCLEOTIDE SEQUENCE [LARGE SCALE GENOMIC DNA]</scope>
    <source>
        <strain evidence="4">DSM 44728 / CIP 108903 / NRRL B-16338 / NBRC 102104 / LLR-40K-21</strain>
    </source>
</reference>
<dbReference type="STRING" id="446470.Snas_0481"/>
<evidence type="ECO:0000256" key="2">
    <source>
        <dbReference type="SAM" id="Phobius"/>
    </source>
</evidence>
<keyword evidence="2" id="KW-0812">Transmembrane</keyword>
<feature type="region of interest" description="Disordered" evidence="1">
    <location>
        <begin position="117"/>
        <end position="199"/>
    </location>
</feature>
<accession>D3Q5P7</accession>
<dbReference type="Proteomes" id="UP000000844">
    <property type="component" value="Chromosome"/>
</dbReference>
<sequence>MERIIIAASAIAVAGLVLTALSATALGSAKAAAKWPSAERPRMGAAPARIGVVLGVLLCATAAGVGVSLVPVTKLWVLVPLIAAAGLITLGLTAWAAVKLASKIELSALINAPSPLGGEVQTATRSARTQPPTIQGPPTQVSPEQISYGKPYPGMVTVASPPGSPPALDLSAADGVHTTTPDSSPPATQSPVSAPAVDPADVTIPPEALPGWVYTDEADNWYLVTSVPEGHRLLRLSDFSVVPPGAAAGALNLAGSIEMTVWPANPDDTDTQEHPVVVEEEPPPAN</sequence>